<protein>
    <submittedName>
        <fullName evidence="1">SapB/AmfS family lantipeptide</fullName>
    </submittedName>
</protein>
<proteinExistence type="predicted"/>
<dbReference type="Pfam" id="PF19402">
    <property type="entry name" value="RamS"/>
    <property type="match status" value="1"/>
</dbReference>
<dbReference type="RefSeq" id="WP_114657750.1">
    <property type="nucleotide sequence ID" value="NZ_CP031194.1"/>
</dbReference>
<dbReference type="KEGG" id="spad:DVK44_00915"/>
<dbReference type="Proteomes" id="UP000253868">
    <property type="component" value="Chromosome"/>
</dbReference>
<dbReference type="EMBL" id="CP031194">
    <property type="protein sequence ID" value="AXG76473.1"/>
    <property type="molecule type" value="Genomic_DNA"/>
</dbReference>
<organism evidence="1 2">
    <name type="scientific">Streptomyces paludis</name>
    <dbReference type="NCBI Taxonomy" id="2282738"/>
    <lineage>
        <taxon>Bacteria</taxon>
        <taxon>Bacillati</taxon>
        <taxon>Actinomycetota</taxon>
        <taxon>Actinomycetes</taxon>
        <taxon>Kitasatosporales</taxon>
        <taxon>Streptomycetaceae</taxon>
        <taxon>Streptomyces</taxon>
    </lineage>
</organism>
<keyword evidence="2" id="KW-1185">Reference proteome</keyword>
<dbReference type="NCBIfam" id="NF033212">
    <property type="entry name" value="SapB_AmfS_lanti"/>
    <property type="match status" value="1"/>
</dbReference>
<sequence>MNLLDLQSMEIPQEEAIGETATASYASLLLCFGSALSLLTC</sequence>
<evidence type="ECO:0000313" key="1">
    <source>
        <dbReference type="EMBL" id="AXG76473.1"/>
    </source>
</evidence>
<accession>A0A345HIE9</accession>
<reference evidence="2" key="1">
    <citation type="submission" date="2018-07" db="EMBL/GenBank/DDBJ databases">
        <authorList>
            <person name="Zhao J."/>
        </authorList>
    </citation>
    <scope>NUCLEOTIDE SEQUENCE [LARGE SCALE GENOMIC DNA]</scope>
    <source>
        <strain evidence="2">GSSD-12</strain>
    </source>
</reference>
<evidence type="ECO:0000313" key="2">
    <source>
        <dbReference type="Proteomes" id="UP000253868"/>
    </source>
</evidence>
<dbReference type="InterPro" id="IPR045825">
    <property type="entry name" value="RamS"/>
</dbReference>
<dbReference type="AlphaFoldDB" id="A0A345HIE9"/>
<gene>
    <name evidence="1" type="ORF">DVK44_00915</name>
</gene>
<name>A0A345HIE9_9ACTN</name>